<dbReference type="OMA" id="ALWNIVE"/>
<dbReference type="OrthoDB" id="7722975at2759"/>
<dbReference type="GO" id="GO:0006196">
    <property type="term" value="P:AMP catabolic process"/>
    <property type="evidence" value="ECO:0007669"/>
    <property type="project" value="TreeGrafter"/>
</dbReference>
<dbReference type="PANTHER" id="PTHR11575">
    <property type="entry name" value="5'-NUCLEOTIDASE-RELATED"/>
    <property type="match status" value="1"/>
</dbReference>
<gene>
    <name evidence="8" type="ORF">HPB48_013093</name>
</gene>
<dbReference type="GO" id="GO:0000166">
    <property type="term" value="F:nucleotide binding"/>
    <property type="evidence" value="ECO:0007669"/>
    <property type="project" value="UniProtKB-KW"/>
</dbReference>
<comment type="similarity">
    <text evidence="2 5">Belongs to the 5'-nucleotidase family.</text>
</comment>
<keyword evidence="5" id="KW-0547">Nucleotide-binding</keyword>
<comment type="catalytic activity">
    <reaction evidence="1">
        <text>a ribonucleoside 5'-phosphate + H2O = a ribonucleoside + phosphate</text>
        <dbReference type="Rhea" id="RHEA:12484"/>
        <dbReference type="ChEBI" id="CHEBI:15377"/>
        <dbReference type="ChEBI" id="CHEBI:18254"/>
        <dbReference type="ChEBI" id="CHEBI:43474"/>
        <dbReference type="ChEBI" id="CHEBI:58043"/>
        <dbReference type="EC" id="3.1.3.5"/>
    </reaction>
</comment>
<organism evidence="8 9">
    <name type="scientific">Haemaphysalis longicornis</name>
    <name type="common">Bush tick</name>
    <dbReference type="NCBI Taxonomy" id="44386"/>
    <lineage>
        <taxon>Eukaryota</taxon>
        <taxon>Metazoa</taxon>
        <taxon>Ecdysozoa</taxon>
        <taxon>Arthropoda</taxon>
        <taxon>Chelicerata</taxon>
        <taxon>Arachnida</taxon>
        <taxon>Acari</taxon>
        <taxon>Parasitiformes</taxon>
        <taxon>Ixodida</taxon>
        <taxon>Ixodoidea</taxon>
        <taxon>Ixodidae</taxon>
        <taxon>Haemaphysalinae</taxon>
        <taxon>Haemaphysalis</taxon>
    </lineage>
</organism>
<dbReference type="FunFam" id="3.60.21.10:FF:000205">
    <property type="entry name" value="Uncharacterized protein"/>
    <property type="match status" value="1"/>
</dbReference>
<feature type="domain" description="Calcineurin-like phosphoesterase" evidence="6">
    <location>
        <begin position="41"/>
        <end position="171"/>
    </location>
</feature>
<evidence type="ECO:0000256" key="1">
    <source>
        <dbReference type="ARBA" id="ARBA00000815"/>
    </source>
</evidence>
<dbReference type="GO" id="GO:0005886">
    <property type="term" value="C:plasma membrane"/>
    <property type="evidence" value="ECO:0007669"/>
    <property type="project" value="TreeGrafter"/>
</dbReference>
<accession>A0A9J6G4Z2</accession>
<dbReference type="VEuPathDB" id="VectorBase:HLOH_045646"/>
<dbReference type="SUPFAM" id="SSF56300">
    <property type="entry name" value="Metallo-dependent phosphatases"/>
    <property type="match status" value="1"/>
</dbReference>
<evidence type="ECO:0000313" key="8">
    <source>
        <dbReference type="EMBL" id="KAH9370171.1"/>
    </source>
</evidence>
<dbReference type="Gene3D" id="3.90.780.10">
    <property type="entry name" value="5'-Nucleotidase, C-terminal domain"/>
    <property type="match status" value="1"/>
</dbReference>
<evidence type="ECO:0000256" key="5">
    <source>
        <dbReference type="RuleBase" id="RU362119"/>
    </source>
</evidence>
<keyword evidence="9" id="KW-1185">Reference proteome</keyword>
<sequence length="389" mass="42698">MHTNDLHAHIEESTKFGAMCGEEDKKNKACVGGVARITTKCLGNHEFDDGPAGLAPFLEKMKEANVTVVNSNADFSKEPALANISLPRSVVAEINGTKVGIVGAVLPQTKYLSAPGAVEFEDEVESFKREIKRLKEKDVNIIIAITHSGYPRDIEIVQQVKDIDLLVGGHTNTFLYHGTGYPRENTVEGDYPTVVNRSDGSTGLIVQDFWFGKFLGFLQVKFNESGHAVNWTGNPILLNSSVEEDAQHCKLLQAKRDPAIEVVVGYTKVLLEQANKICRLRECNLGNLIADSFFAYYADMSSKKTVGWSDVNGALINGGSVRAPIPQYGPADYTVLVNHIKKMTPIKTPLDERIIIYNSSDPVKIPGDPITDPPREAPVARVLLYSPEF</sequence>
<proteinExistence type="inferred from homology"/>
<dbReference type="EMBL" id="JABSTR010000005">
    <property type="protein sequence ID" value="KAH9370171.1"/>
    <property type="molecule type" value="Genomic_DNA"/>
</dbReference>
<keyword evidence="5" id="KW-0378">Hydrolase</keyword>
<dbReference type="PRINTS" id="PR01607">
    <property type="entry name" value="APYRASEFAMLY"/>
</dbReference>
<evidence type="ECO:0000256" key="3">
    <source>
        <dbReference type="ARBA" id="ARBA00012643"/>
    </source>
</evidence>
<dbReference type="InterPro" id="IPR036907">
    <property type="entry name" value="5'-Nucleotdase_C_sf"/>
</dbReference>
<evidence type="ECO:0000259" key="7">
    <source>
        <dbReference type="Pfam" id="PF02872"/>
    </source>
</evidence>
<dbReference type="Pfam" id="PF00149">
    <property type="entry name" value="Metallophos"/>
    <property type="match status" value="1"/>
</dbReference>
<comment type="caution">
    <text evidence="8">The sequence shown here is derived from an EMBL/GenBank/DDBJ whole genome shotgun (WGS) entry which is preliminary data.</text>
</comment>
<dbReference type="Pfam" id="PF02872">
    <property type="entry name" value="5_nucleotid_C"/>
    <property type="match status" value="1"/>
</dbReference>
<evidence type="ECO:0000256" key="2">
    <source>
        <dbReference type="ARBA" id="ARBA00006654"/>
    </source>
</evidence>
<dbReference type="InterPro" id="IPR004843">
    <property type="entry name" value="Calcineurin-like_PHP"/>
</dbReference>
<evidence type="ECO:0000259" key="6">
    <source>
        <dbReference type="Pfam" id="PF00149"/>
    </source>
</evidence>
<evidence type="ECO:0000313" key="9">
    <source>
        <dbReference type="Proteomes" id="UP000821853"/>
    </source>
</evidence>
<protein>
    <recommendedName>
        <fullName evidence="3">5'-nucleotidase</fullName>
        <ecNumber evidence="3">3.1.3.5</ecNumber>
    </recommendedName>
</protein>
<dbReference type="Proteomes" id="UP000821853">
    <property type="component" value="Chromosome 3"/>
</dbReference>
<name>A0A9J6G4Z2_HAELO</name>
<dbReference type="InterPro" id="IPR029052">
    <property type="entry name" value="Metallo-depent_PP-like"/>
</dbReference>
<dbReference type="AlphaFoldDB" id="A0A9J6G4Z2"/>
<dbReference type="PANTHER" id="PTHR11575:SF24">
    <property type="entry name" value="5'-NUCLEOTIDASE"/>
    <property type="match status" value="1"/>
</dbReference>
<dbReference type="SUPFAM" id="SSF55816">
    <property type="entry name" value="5'-nucleotidase (syn. UDP-sugar hydrolase), C-terminal domain"/>
    <property type="match status" value="1"/>
</dbReference>
<dbReference type="InterPro" id="IPR008334">
    <property type="entry name" value="5'-Nucleotdase_C"/>
</dbReference>
<dbReference type="EC" id="3.1.3.5" evidence="3"/>
<dbReference type="InterPro" id="IPR006179">
    <property type="entry name" value="5_nucleotidase/apyrase"/>
</dbReference>
<reference evidence="8 9" key="1">
    <citation type="journal article" date="2020" name="Cell">
        <title>Large-Scale Comparative Analyses of Tick Genomes Elucidate Their Genetic Diversity and Vector Capacities.</title>
        <authorList>
            <consortium name="Tick Genome and Microbiome Consortium (TIGMIC)"/>
            <person name="Jia N."/>
            <person name="Wang J."/>
            <person name="Shi W."/>
            <person name="Du L."/>
            <person name="Sun Y."/>
            <person name="Zhan W."/>
            <person name="Jiang J.F."/>
            <person name="Wang Q."/>
            <person name="Zhang B."/>
            <person name="Ji P."/>
            <person name="Bell-Sakyi L."/>
            <person name="Cui X.M."/>
            <person name="Yuan T.T."/>
            <person name="Jiang B.G."/>
            <person name="Yang W.F."/>
            <person name="Lam T.T."/>
            <person name="Chang Q.C."/>
            <person name="Ding S.J."/>
            <person name="Wang X.J."/>
            <person name="Zhu J.G."/>
            <person name="Ruan X.D."/>
            <person name="Zhao L."/>
            <person name="Wei J.T."/>
            <person name="Ye R.Z."/>
            <person name="Que T.C."/>
            <person name="Du C.H."/>
            <person name="Zhou Y.H."/>
            <person name="Cheng J.X."/>
            <person name="Dai P.F."/>
            <person name="Guo W.B."/>
            <person name="Han X.H."/>
            <person name="Huang E.J."/>
            <person name="Li L.F."/>
            <person name="Wei W."/>
            <person name="Gao Y.C."/>
            <person name="Liu J.Z."/>
            <person name="Shao H.Z."/>
            <person name="Wang X."/>
            <person name="Wang C.C."/>
            <person name="Yang T.C."/>
            <person name="Huo Q.B."/>
            <person name="Li W."/>
            <person name="Chen H.Y."/>
            <person name="Chen S.E."/>
            <person name="Zhou L.G."/>
            <person name="Ni X.B."/>
            <person name="Tian J.H."/>
            <person name="Sheng Y."/>
            <person name="Liu T."/>
            <person name="Pan Y.S."/>
            <person name="Xia L.Y."/>
            <person name="Li J."/>
            <person name="Zhao F."/>
            <person name="Cao W.C."/>
        </authorList>
    </citation>
    <scope>NUCLEOTIDE SEQUENCE [LARGE SCALE GENOMIC DNA]</scope>
    <source>
        <strain evidence="8">HaeL-2018</strain>
    </source>
</reference>
<dbReference type="Gene3D" id="3.60.21.10">
    <property type="match status" value="1"/>
</dbReference>
<evidence type="ECO:0000256" key="4">
    <source>
        <dbReference type="ARBA" id="ARBA00022729"/>
    </source>
</evidence>
<feature type="domain" description="5'-Nucleotidase C-terminal" evidence="7">
    <location>
        <begin position="263"/>
        <end position="347"/>
    </location>
</feature>
<dbReference type="GO" id="GO:0008253">
    <property type="term" value="F:5'-nucleotidase activity"/>
    <property type="evidence" value="ECO:0007669"/>
    <property type="project" value="UniProtKB-EC"/>
</dbReference>
<keyword evidence="4" id="KW-0732">Signal</keyword>